<name>A0ABD3NBK0_9STRA</name>
<dbReference type="EMBL" id="JALLAZ020001531">
    <property type="protein sequence ID" value="KAL3773439.1"/>
    <property type="molecule type" value="Genomic_DNA"/>
</dbReference>
<dbReference type="AlphaFoldDB" id="A0ABD3NBK0"/>
<evidence type="ECO:0000256" key="1">
    <source>
        <dbReference type="ARBA" id="ARBA00004141"/>
    </source>
</evidence>
<protein>
    <submittedName>
        <fullName evidence="8">Uncharacterized protein</fullName>
    </submittedName>
</protein>
<keyword evidence="9" id="KW-1185">Reference proteome</keyword>
<evidence type="ECO:0000256" key="3">
    <source>
        <dbReference type="ARBA" id="ARBA00022692"/>
    </source>
</evidence>
<comment type="caution">
    <text evidence="6">Lacks conserved residue(s) required for the propagation of feature annotation.</text>
</comment>
<comment type="similarity">
    <text evidence="2 6">Belongs to the peroxisomal membrane protein PXMP2/4 family.</text>
</comment>
<accession>A0ABD3NBK0</accession>
<reference evidence="8 9" key="1">
    <citation type="submission" date="2024-10" db="EMBL/GenBank/DDBJ databases">
        <title>Updated reference genomes for cyclostephanoid diatoms.</title>
        <authorList>
            <person name="Roberts W.R."/>
            <person name="Alverson A.J."/>
        </authorList>
    </citation>
    <scope>NUCLEOTIDE SEQUENCE [LARGE SCALE GENOMIC DNA]</scope>
    <source>
        <strain evidence="8 9">AJA276-08</strain>
    </source>
</reference>
<gene>
    <name evidence="8" type="ORF">ACHAW5_002616</name>
</gene>
<evidence type="ECO:0000313" key="9">
    <source>
        <dbReference type="Proteomes" id="UP001530315"/>
    </source>
</evidence>
<feature type="transmembrane region" description="Helical" evidence="6">
    <location>
        <begin position="190"/>
        <end position="219"/>
    </location>
</feature>
<evidence type="ECO:0000256" key="4">
    <source>
        <dbReference type="ARBA" id="ARBA00022989"/>
    </source>
</evidence>
<evidence type="ECO:0000256" key="6">
    <source>
        <dbReference type="RuleBase" id="RU363053"/>
    </source>
</evidence>
<comment type="caution">
    <text evidence="8">The sequence shown here is derived from an EMBL/GenBank/DDBJ whole genome shotgun (WGS) entry which is preliminary data.</text>
</comment>
<evidence type="ECO:0000313" key="8">
    <source>
        <dbReference type="EMBL" id="KAL3773439.1"/>
    </source>
</evidence>
<feature type="chain" id="PRO_5044862106" evidence="7">
    <location>
        <begin position="19"/>
        <end position="289"/>
    </location>
</feature>
<keyword evidence="7" id="KW-0732">Signal</keyword>
<sequence length="289" mass="32579">MLRGVGLLLIGSLQSTCAAFGGRKRDITMFEIVEKIDRKKSLMTRQRQGPATFVVRPLDGGDDDLEDGKDDEMKSMLGENVRISPATAIASWYMNQMNSHELRTKFISSGVLAVVGDLCAQTAGHYMSDDPSKVATLDRQRVLAMFMDGLVCTGPMLHYVYEIYEWILPTHGDTEEGQNDKSPSKERKKLLAALAHVLFDNFVMCIVYITVLMIFTGILEGKFCFIAHELRHDLIPAVKVSWKVSAMGYAPMQFLSFHFLPRKLRVLAVNSLDVVWVTVMSYVTHRNRH</sequence>
<evidence type="ECO:0000256" key="2">
    <source>
        <dbReference type="ARBA" id="ARBA00006824"/>
    </source>
</evidence>
<feature type="signal peptide" evidence="7">
    <location>
        <begin position="1"/>
        <end position="18"/>
    </location>
</feature>
<keyword evidence="5 6" id="KW-0472">Membrane</keyword>
<dbReference type="PANTHER" id="PTHR11266:SF80">
    <property type="entry name" value="PEROXISOMAL MEMBRANE PROTEIN 2"/>
    <property type="match status" value="1"/>
</dbReference>
<dbReference type="GO" id="GO:0016020">
    <property type="term" value="C:membrane"/>
    <property type="evidence" value="ECO:0007669"/>
    <property type="project" value="UniProtKB-SubCell"/>
</dbReference>
<dbReference type="InterPro" id="IPR007248">
    <property type="entry name" value="Mpv17_PMP22"/>
</dbReference>
<keyword evidence="4 6" id="KW-1133">Transmembrane helix</keyword>
<organism evidence="8 9">
    <name type="scientific">Stephanodiscus triporus</name>
    <dbReference type="NCBI Taxonomy" id="2934178"/>
    <lineage>
        <taxon>Eukaryota</taxon>
        <taxon>Sar</taxon>
        <taxon>Stramenopiles</taxon>
        <taxon>Ochrophyta</taxon>
        <taxon>Bacillariophyta</taxon>
        <taxon>Coscinodiscophyceae</taxon>
        <taxon>Thalassiosirophycidae</taxon>
        <taxon>Stephanodiscales</taxon>
        <taxon>Stephanodiscaceae</taxon>
        <taxon>Stephanodiscus</taxon>
    </lineage>
</organism>
<comment type="subcellular location">
    <subcellularLocation>
        <location evidence="1">Membrane</location>
        <topology evidence="1">Multi-pass membrane protein</topology>
    </subcellularLocation>
</comment>
<keyword evidence="3 6" id="KW-0812">Transmembrane</keyword>
<dbReference type="Proteomes" id="UP001530315">
    <property type="component" value="Unassembled WGS sequence"/>
</dbReference>
<evidence type="ECO:0000256" key="7">
    <source>
        <dbReference type="SAM" id="SignalP"/>
    </source>
</evidence>
<dbReference type="PANTHER" id="PTHR11266">
    <property type="entry name" value="PEROXISOMAL MEMBRANE PROTEIN 2, PXMP2 MPV17"/>
    <property type="match status" value="1"/>
</dbReference>
<dbReference type="Pfam" id="PF04117">
    <property type="entry name" value="Mpv17_PMP22"/>
    <property type="match status" value="1"/>
</dbReference>
<evidence type="ECO:0000256" key="5">
    <source>
        <dbReference type="ARBA" id="ARBA00023136"/>
    </source>
</evidence>
<proteinExistence type="inferred from homology"/>